<accession>A0AAN7RR62</accession>
<sequence length="167" mass="18539">MVKTMVMQVVPLQPMEVHSGADIHTAAHGGPHAGAGGYALKEVAARGESMLGQAPGRTCDPVERSPRRSRFSGKTCDPVMDPRWKRPMLEQFLKNCSLKSTWDFIPEQACSPIELACHLIEECLAYPFNKAKCKVLHLGRGNPRYQYRLGDEGIESSPAEKDLGIYW</sequence>
<organism evidence="3 4">
    <name type="scientific">Mycteria americana</name>
    <name type="common">Wood stork</name>
    <dbReference type="NCBI Taxonomy" id="33587"/>
    <lineage>
        <taxon>Eukaryota</taxon>
        <taxon>Metazoa</taxon>
        <taxon>Chordata</taxon>
        <taxon>Craniata</taxon>
        <taxon>Vertebrata</taxon>
        <taxon>Euteleostomi</taxon>
        <taxon>Archelosauria</taxon>
        <taxon>Archosauria</taxon>
        <taxon>Dinosauria</taxon>
        <taxon>Saurischia</taxon>
        <taxon>Theropoda</taxon>
        <taxon>Coelurosauria</taxon>
        <taxon>Aves</taxon>
        <taxon>Neognathae</taxon>
        <taxon>Neoaves</taxon>
        <taxon>Aequornithes</taxon>
        <taxon>Ciconiiformes</taxon>
        <taxon>Ciconiidae</taxon>
        <taxon>Mycteria</taxon>
    </lineage>
</organism>
<dbReference type="AlphaFoldDB" id="A0AAN7RR62"/>
<feature type="region of interest" description="Disordered" evidence="1">
    <location>
        <begin position="53"/>
        <end position="74"/>
    </location>
</feature>
<keyword evidence="4" id="KW-1185">Reference proteome</keyword>
<gene>
    <name evidence="2" type="ORF">QYF61_012579</name>
    <name evidence="3" type="ORF">QYF61_012587</name>
</gene>
<evidence type="ECO:0000313" key="3">
    <source>
        <dbReference type="EMBL" id="KAK4806866.1"/>
    </source>
</evidence>
<proteinExistence type="predicted"/>
<protein>
    <submittedName>
        <fullName evidence="3">Uncharacterized protein</fullName>
    </submittedName>
</protein>
<dbReference type="EMBL" id="JAUNZN010000033">
    <property type="protein sequence ID" value="KAK4806858.1"/>
    <property type="molecule type" value="Genomic_DNA"/>
</dbReference>
<comment type="caution">
    <text evidence="3">The sequence shown here is derived from an EMBL/GenBank/DDBJ whole genome shotgun (WGS) entry which is preliminary data.</text>
</comment>
<name>A0AAN7RR62_MYCAM</name>
<dbReference type="EMBL" id="JAUNZN010000033">
    <property type="protein sequence ID" value="KAK4806866.1"/>
    <property type="molecule type" value="Genomic_DNA"/>
</dbReference>
<evidence type="ECO:0000313" key="4">
    <source>
        <dbReference type="Proteomes" id="UP001333110"/>
    </source>
</evidence>
<evidence type="ECO:0000313" key="2">
    <source>
        <dbReference type="EMBL" id="KAK4806858.1"/>
    </source>
</evidence>
<reference evidence="3 4" key="1">
    <citation type="journal article" date="2023" name="J. Hered.">
        <title>Chromosome-level genome of the wood stork (Mycteria americana) provides insight into avian chromosome evolution.</title>
        <authorList>
            <person name="Flamio R. Jr."/>
            <person name="Ramstad K.M."/>
        </authorList>
    </citation>
    <scope>NUCLEOTIDE SEQUENCE [LARGE SCALE GENOMIC DNA]</scope>
    <source>
        <strain evidence="3">JAX WOST 10</strain>
    </source>
</reference>
<dbReference type="Proteomes" id="UP001333110">
    <property type="component" value="Unassembled WGS sequence"/>
</dbReference>
<evidence type="ECO:0000256" key="1">
    <source>
        <dbReference type="SAM" id="MobiDB-lite"/>
    </source>
</evidence>